<dbReference type="Proteomes" id="UP001432000">
    <property type="component" value="Chromosome"/>
</dbReference>
<dbReference type="Gene3D" id="3.50.50.60">
    <property type="entry name" value="FAD/NAD(P)-binding domain"/>
    <property type="match status" value="1"/>
</dbReference>
<feature type="domain" description="FAD-binding" evidence="3">
    <location>
        <begin position="2"/>
        <end position="344"/>
    </location>
</feature>
<dbReference type="InterPro" id="IPR002938">
    <property type="entry name" value="FAD-bd"/>
</dbReference>
<dbReference type="SUPFAM" id="SSF51905">
    <property type="entry name" value="FAD/NAD(P)-binding domain"/>
    <property type="match status" value="1"/>
</dbReference>
<dbReference type="InterPro" id="IPR036188">
    <property type="entry name" value="FAD/NAD-bd_sf"/>
</dbReference>
<dbReference type="PANTHER" id="PTHR43004:SF3">
    <property type="entry name" value="P-HYDROXYBENZOATE HYDROXYLASE"/>
    <property type="match status" value="1"/>
</dbReference>
<dbReference type="SUPFAM" id="SSF54373">
    <property type="entry name" value="FAD-linked reductases, C-terminal domain"/>
    <property type="match status" value="1"/>
</dbReference>
<dbReference type="RefSeq" id="WP_338889479.1">
    <property type="nucleotide sequence ID" value="NZ_CP147846.1"/>
</dbReference>
<organism evidence="4 5">
    <name type="scientific">Rhodococcus sovatensis</name>
    <dbReference type="NCBI Taxonomy" id="1805840"/>
    <lineage>
        <taxon>Bacteria</taxon>
        <taxon>Bacillati</taxon>
        <taxon>Actinomycetota</taxon>
        <taxon>Actinomycetes</taxon>
        <taxon>Mycobacteriales</taxon>
        <taxon>Nocardiaceae</taxon>
        <taxon>Rhodococcus</taxon>
    </lineage>
</organism>
<gene>
    <name evidence="4" type="ORF">WDS16_27910</name>
</gene>
<dbReference type="NCBIfam" id="NF006091">
    <property type="entry name" value="PRK08243.1"/>
    <property type="match status" value="1"/>
</dbReference>
<keyword evidence="2" id="KW-0274">FAD</keyword>
<dbReference type="EMBL" id="CP147846">
    <property type="protein sequence ID" value="WXG68950.1"/>
    <property type="molecule type" value="Genomic_DNA"/>
</dbReference>
<name>A0ABZ2PIL5_9NOCA</name>
<dbReference type="PANTHER" id="PTHR43004">
    <property type="entry name" value="TRK SYSTEM POTASSIUM UPTAKE PROTEIN"/>
    <property type="match status" value="1"/>
</dbReference>
<dbReference type="InterPro" id="IPR050641">
    <property type="entry name" value="RIFMO-like"/>
</dbReference>
<evidence type="ECO:0000256" key="2">
    <source>
        <dbReference type="ARBA" id="ARBA00022827"/>
    </source>
</evidence>
<accession>A0ABZ2PIL5</accession>
<sequence length="391" mass="42987">MRTEVAIIGAGPAGLLLSHLLAEQGVESVLIETRSQEYVLSRIRAGILEHSTVQLLDDIGLGTRLHAEGQQHRGIYLQWPEERHNIDFTDLVGRSVWVYGQTEVTKDLVAAREAAGQQIYYEVTDTALHDIESDSPFVTFTDSSGTQVRLDASVVAGCDGSFGPSRAAMPDSVRQVWERTYPYSWLGVLADVAPSTDELIYAWHPDGFAMHSMRSSTVSRLYLQVPNGTDVSTWSDDRIWDALSTRLGHGQDGWELTPGPITEKSVLPMRSYVQTPMRHGRLFLAGDAAHIVPPTGAKGLNLAVADVALLAPALAALLRKNDDTLANSYSDDALRRVWRCTHFSWWMTTMLHTAEDPFDAQLQLSQLRWVASSEAGATGLAENYAGLPIGF</sequence>
<proteinExistence type="predicted"/>
<keyword evidence="5" id="KW-1185">Reference proteome</keyword>
<dbReference type="Pfam" id="PF01494">
    <property type="entry name" value="FAD_binding_3"/>
    <property type="match status" value="1"/>
</dbReference>
<evidence type="ECO:0000259" key="3">
    <source>
        <dbReference type="Pfam" id="PF01494"/>
    </source>
</evidence>
<evidence type="ECO:0000256" key="1">
    <source>
        <dbReference type="ARBA" id="ARBA00022630"/>
    </source>
</evidence>
<evidence type="ECO:0000313" key="4">
    <source>
        <dbReference type="EMBL" id="WXG68950.1"/>
    </source>
</evidence>
<dbReference type="Gene3D" id="3.30.9.10">
    <property type="entry name" value="D-Amino Acid Oxidase, subunit A, domain 2"/>
    <property type="match status" value="1"/>
</dbReference>
<reference evidence="4 5" key="1">
    <citation type="submission" date="2024-03" db="EMBL/GenBank/DDBJ databases">
        <title>Natural products discovery in diverse microorganisms through a two-stage MS feature dereplication strategy.</title>
        <authorList>
            <person name="Zhang R."/>
        </authorList>
    </citation>
    <scope>NUCLEOTIDE SEQUENCE [LARGE SCALE GENOMIC DNA]</scope>
    <source>
        <strain evidence="4 5">18930</strain>
    </source>
</reference>
<evidence type="ECO:0000313" key="5">
    <source>
        <dbReference type="Proteomes" id="UP001432000"/>
    </source>
</evidence>
<keyword evidence="1" id="KW-0285">Flavoprotein</keyword>
<protein>
    <submittedName>
        <fullName evidence="4">4-hydroxybenzoate 3-monooxygenase</fullName>
    </submittedName>
</protein>
<dbReference type="PRINTS" id="PR00420">
    <property type="entry name" value="RNGMNOXGNASE"/>
</dbReference>